<keyword evidence="1" id="KW-1133">Transmembrane helix</keyword>
<sequence>MQHLRFFLAHSRAIRRVEETRSLQGLLVRVYGIFSGNFCPRVDGNSAWPEYGSTQSLLLFLLGQSFFAWPFFPHSKHCMLAVFDNPLPEFEMLVREFSLTCGFFFLRSSASCCAFSVFAFFFSSLFFLAASLRASRIIFAAGSSSSPLSLLSSSLLSLSSSFFAGDGFLPNDMRPV</sequence>
<gene>
    <name evidence="2" type="ORF">MPH_03825</name>
</gene>
<evidence type="ECO:0000256" key="1">
    <source>
        <dbReference type="SAM" id="Phobius"/>
    </source>
</evidence>
<feature type="transmembrane region" description="Helical" evidence="1">
    <location>
        <begin position="104"/>
        <end position="130"/>
    </location>
</feature>
<dbReference type="AlphaFoldDB" id="K2R907"/>
<organism evidence="2 3">
    <name type="scientific">Macrophomina phaseolina (strain MS6)</name>
    <name type="common">Charcoal rot fungus</name>
    <dbReference type="NCBI Taxonomy" id="1126212"/>
    <lineage>
        <taxon>Eukaryota</taxon>
        <taxon>Fungi</taxon>
        <taxon>Dikarya</taxon>
        <taxon>Ascomycota</taxon>
        <taxon>Pezizomycotina</taxon>
        <taxon>Dothideomycetes</taxon>
        <taxon>Dothideomycetes incertae sedis</taxon>
        <taxon>Botryosphaeriales</taxon>
        <taxon>Botryosphaeriaceae</taxon>
        <taxon>Macrophomina</taxon>
    </lineage>
</organism>
<proteinExistence type="predicted"/>
<dbReference type="Proteomes" id="UP000007129">
    <property type="component" value="Unassembled WGS sequence"/>
</dbReference>
<evidence type="ECO:0000313" key="3">
    <source>
        <dbReference type="Proteomes" id="UP000007129"/>
    </source>
</evidence>
<protein>
    <recommendedName>
        <fullName evidence="4">Transmembrane protein</fullName>
    </recommendedName>
</protein>
<comment type="caution">
    <text evidence="2">The sequence shown here is derived from an EMBL/GenBank/DDBJ whole genome shotgun (WGS) entry which is preliminary data.</text>
</comment>
<name>K2R907_MACPH</name>
<dbReference type="VEuPathDB" id="FungiDB:MPH_03825"/>
<evidence type="ECO:0000313" key="2">
    <source>
        <dbReference type="EMBL" id="EKG18941.1"/>
    </source>
</evidence>
<dbReference type="HOGENOM" id="CLU_1525444_0_0_1"/>
<dbReference type="EMBL" id="AHHD01000169">
    <property type="protein sequence ID" value="EKG18941.1"/>
    <property type="molecule type" value="Genomic_DNA"/>
</dbReference>
<reference evidence="2 3" key="1">
    <citation type="journal article" date="2012" name="BMC Genomics">
        <title>Tools to kill: Genome of one of the most destructive plant pathogenic fungi Macrophomina phaseolina.</title>
        <authorList>
            <person name="Islam M.S."/>
            <person name="Haque M.S."/>
            <person name="Islam M.M."/>
            <person name="Emdad E.M."/>
            <person name="Halim A."/>
            <person name="Hossen Q.M.M."/>
            <person name="Hossain M.Z."/>
            <person name="Ahmed B."/>
            <person name="Rahim S."/>
            <person name="Rahman M.S."/>
            <person name="Alam M.M."/>
            <person name="Hou S."/>
            <person name="Wan X."/>
            <person name="Saito J.A."/>
            <person name="Alam M."/>
        </authorList>
    </citation>
    <scope>NUCLEOTIDE SEQUENCE [LARGE SCALE GENOMIC DNA]</scope>
    <source>
        <strain evidence="2 3">MS6</strain>
    </source>
</reference>
<dbReference type="InParanoid" id="K2R907"/>
<evidence type="ECO:0008006" key="4">
    <source>
        <dbReference type="Google" id="ProtNLM"/>
    </source>
</evidence>
<accession>K2R907</accession>
<keyword evidence="1" id="KW-0812">Transmembrane</keyword>
<keyword evidence="1" id="KW-0472">Membrane</keyword>